<dbReference type="InterPro" id="IPR037185">
    <property type="entry name" value="EmrE-like"/>
</dbReference>
<feature type="transmembrane region" description="Helical" evidence="1">
    <location>
        <begin position="173"/>
        <end position="193"/>
    </location>
</feature>
<gene>
    <name evidence="3" type="ORF">K4G66_30325</name>
</gene>
<feature type="transmembrane region" description="Helical" evidence="1">
    <location>
        <begin position="213"/>
        <end position="229"/>
    </location>
</feature>
<dbReference type="EMBL" id="CP120682">
    <property type="protein sequence ID" value="WKN36662.1"/>
    <property type="molecule type" value="Genomic_DNA"/>
</dbReference>
<proteinExistence type="predicted"/>
<reference evidence="3" key="1">
    <citation type="journal article" date="2023" name="Comput. Struct. Biotechnol. J.">
        <title>Discovery of a novel marine Bacteroidetes with a rich repertoire of carbohydrate-active enzymes.</title>
        <authorList>
            <person name="Chen B."/>
            <person name="Liu G."/>
            <person name="Chen Q."/>
            <person name="Wang H."/>
            <person name="Liu L."/>
            <person name="Tang K."/>
        </authorList>
    </citation>
    <scope>NUCLEOTIDE SEQUENCE</scope>
    <source>
        <strain evidence="3">TK19036</strain>
    </source>
</reference>
<accession>A0AA49GLT5</accession>
<keyword evidence="1" id="KW-0812">Transmembrane</keyword>
<feature type="transmembrane region" description="Helical" evidence="1">
    <location>
        <begin position="268"/>
        <end position="289"/>
    </location>
</feature>
<feature type="transmembrane region" description="Helical" evidence="1">
    <location>
        <begin position="88"/>
        <end position="107"/>
    </location>
</feature>
<name>A0AA49GLT5_9BACT</name>
<dbReference type="Pfam" id="PF00892">
    <property type="entry name" value="EamA"/>
    <property type="match status" value="2"/>
</dbReference>
<sequence>MAARTKHYLLLHFIVLIWGFTAVLGLLITIPSVEIVFFRTLIAFITLAGVVWYRKVRFKLPANATLSILGTGVLIALHWILFFGAARVSTASVTLAGMATCSLWTSLVEPFMTHRKVQVYEVLLGLVVIVGLYVIFRFEFTHALGLGMAIFSAFLAAVFTVNNARYSKSYDPYLVTFYEMLGACVSIAIFFPMYQKWISSDGVLYLNPSIMDWFWLMVLALACTVYAYSMSVELMKYVTAFAMNLTNNLEPVYGIILAILVFGEKEQMTPGFYMGTAIILVSVFAYPLIRRYRKVRRFQRINSFRKFKEASQ</sequence>
<keyword evidence="1" id="KW-0472">Membrane</keyword>
<feature type="transmembrane region" description="Helical" evidence="1">
    <location>
        <begin position="142"/>
        <end position="161"/>
    </location>
</feature>
<feature type="transmembrane region" description="Helical" evidence="1">
    <location>
        <begin position="119"/>
        <end position="136"/>
    </location>
</feature>
<evidence type="ECO:0000313" key="3">
    <source>
        <dbReference type="EMBL" id="WKN36662.1"/>
    </source>
</evidence>
<reference evidence="3" key="2">
    <citation type="journal article" date="2024" name="Antonie Van Leeuwenhoek">
        <title>Roseihalotalea indica gen. nov., sp. nov., a halophilic Bacteroidetes from mesopelagic Southwest Indian Ocean with higher carbohydrate metabolic potential.</title>
        <authorList>
            <person name="Chen B."/>
            <person name="Zhang M."/>
            <person name="Lin D."/>
            <person name="Ye J."/>
            <person name="Tang K."/>
        </authorList>
    </citation>
    <scope>NUCLEOTIDE SEQUENCE</scope>
    <source>
        <strain evidence="3">TK19036</strain>
    </source>
</reference>
<dbReference type="AlphaFoldDB" id="A0AA49GLT5"/>
<dbReference type="PANTHER" id="PTHR22911:SF79">
    <property type="entry name" value="MOBA-LIKE NTP TRANSFERASE DOMAIN-CONTAINING PROTEIN"/>
    <property type="match status" value="1"/>
</dbReference>
<evidence type="ECO:0000256" key="1">
    <source>
        <dbReference type="SAM" id="Phobius"/>
    </source>
</evidence>
<keyword evidence="1" id="KW-1133">Transmembrane helix</keyword>
<protein>
    <submittedName>
        <fullName evidence="3">DMT family transporter</fullName>
    </submittedName>
</protein>
<feature type="domain" description="EamA" evidence="2">
    <location>
        <begin position="144"/>
        <end position="284"/>
    </location>
</feature>
<feature type="transmembrane region" description="Helical" evidence="1">
    <location>
        <begin position="60"/>
        <end position="82"/>
    </location>
</feature>
<feature type="transmembrane region" description="Helical" evidence="1">
    <location>
        <begin position="7"/>
        <end position="30"/>
    </location>
</feature>
<dbReference type="SUPFAM" id="SSF103481">
    <property type="entry name" value="Multidrug resistance efflux transporter EmrE"/>
    <property type="match status" value="2"/>
</dbReference>
<dbReference type="GO" id="GO:0016020">
    <property type="term" value="C:membrane"/>
    <property type="evidence" value="ECO:0007669"/>
    <property type="project" value="InterPro"/>
</dbReference>
<feature type="transmembrane region" description="Helical" evidence="1">
    <location>
        <begin position="241"/>
        <end position="262"/>
    </location>
</feature>
<feature type="transmembrane region" description="Helical" evidence="1">
    <location>
        <begin position="36"/>
        <end position="53"/>
    </location>
</feature>
<dbReference type="PANTHER" id="PTHR22911">
    <property type="entry name" value="ACYL-MALONYL CONDENSING ENZYME-RELATED"/>
    <property type="match status" value="1"/>
</dbReference>
<evidence type="ECO:0000259" key="2">
    <source>
        <dbReference type="Pfam" id="PF00892"/>
    </source>
</evidence>
<dbReference type="InterPro" id="IPR000620">
    <property type="entry name" value="EamA_dom"/>
</dbReference>
<organism evidence="3">
    <name type="scientific">Roseihalotalea indica</name>
    <dbReference type="NCBI Taxonomy" id="2867963"/>
    <lineage>
        <taxon>Bacteria</taxon>
        <taxon>Pseudomonadati</taxon>
        <taxon>Bacteroidota</taxon>
        <taxon>Cytophagia</taxon>
        <taxon>Cytophagales</taxon>
        <taxon>Catalimonadaceae</taxon>
        <taxon>Roseihalotalea</taxon>
    </lineage>
</organism>
<feature type="domain" description="EamA" evidence="2">
    <location>
        <begin position="8"/>
        <end position="136"/>
    </location>
</feature>